<dbReference type="PANTHER" id="PTHR10983">
    <property type="entry name" value="1-ACYLGLYCEROL-3-PHOSPHATE ACYLTRANSFERASE-RELATED"/>
    <property type="match status" value="1"/>
</dbReference>
<dbReference type="Proteomes" id="UP000094285">
    <property type="component" value="Unassembled WGS sequence"/>
</dbReference>
<dbReference type="GO" id="GO:0005783">
    <property type="term" value="C:endoplasmic reticulum"/>
    <property type="evidence" value="ECO:0007669"/>
    <property type="project" value="TreeGrafter"/>
</dbReference>
<proteinExistence type="predicted"/>
<dbReference type="OrthoDB" id="189226at2759"/>
<dbReference type="PANTHER" id="PTHR10983:SF70">
    <property type="entry name" value="PROTEIN MUM3"/>
    <property type="match status" value="1"/>
</dbReference>
<sequence length="306" mass="35651">MELTQHLGFDSWESSTKDYRKRARTICRLSSKICDIVQHVVPDGTRNLRRQCALIFWDLCIYFTRLNNVHIKVLGDLMNADSAIVISNHRSLADHIVIAVLARYSASRSGDSPGGLNLTLPRTNIFSWFLVWTVPKLRLLYNMARCDENWELDSAIGVKLFRHLQISKYPEWIVVFPEVNIWTKLAHDIQKQQSEKYYLPMFDGLLYPRFSAFYNLISAINQSPSNKFFKIYDLSIIYELNGISKDANGTIWTPSLFEIFCSDSQTTIRVNVRVRSLTRVPSKRAKLEKYLEKLWLEKDRTLEEMA</sequence>
<dbReference type="GO" id="GO:0036149">
    <property type="term" value="P:phosphatidylinositol acyl-chain remodeling"/>
    <property type="evidence" value="ECO:0007669"/>
    <property type="project" value="TreeGrafter"/>
</dbReference>
<dbReference type="RefSeq" id="XP_020063623.1">
    <property type="nucleotide sequence ID" value="XM_020206825.1"/>
</dbReference>
<dbReference type="EMBL" id="KV453913">
    <property type="protein sequence ID" value="ODV78501.1"/>
    <property type="molecule type" value="Genomic_DNA"/>
</dbReference>
<organism evidence="1 2">
    <name type="scientific">Suhomyces tanzawaensis NRRL Y-17324</name>
    <dbReference type="NCBI Taxonomy" id="984487"/>
    <lineage>
        <taxon>Eukaryota</taxon>
        <taxon>Fungi</taxon>
        <taxon>Dikarya</taxon>
        <taxon>Ascomycota</taxon>
        <taxon>Saccharomycotina</taxon>
        <taxon>Pichiomycetes</taxon>
        <taxon>Debaryomycetaceae</taxon>
        <taxon>Suhomyces</taxon>
    </lineage>
</organism>
<dbReference type="SUPFAM" id="SSF69593">
    <property type="entry name" value="Glycerol-3-phosphate (1)-acyltransferase"/>
    <property type="match status" value="1"/>
</dbReference>
<name>A0A1E4SG63_9ASCO</name>
<evidence type="ECO:0000313" key="1">
    <source>
        <dbReference type="EMBL" id="ODV78501.1"/>
    </source>
</evidence>
<dbReference type="STRING" id="984487.A0A1E4SG63"/>
<evidence type="ECO:0008006" key="3">
    <source>
        <dbReference type="Google" id="ProtNLM"/>
    </source>
</evidence>
<dbReference type="GeneID" id="30980962"/>
<evidence type="ECO:0000313" key="2">
    <source>
        <dbReference type="Proteomes" id="UP000094285"/>
    </source>
</evidence>
<keyword evidence="2" id="KW-1185">Reference proteome</keyword>
<reference evidence="2" key="1">
    <citation type="submission" date="2016-05" db="EMBL/GenBank/DDBJ databases">
        <title>Comparative genomics of biotechnologically important yeasts.</title>
        <authorList>
            <consortium name="DOE Joint Genome Institute"/>
            <person name="Riley R."/>
            <person name="Haridas S."/>
            <person name="Wolfe K.H."/>
            <person name="Lopes M.R."/>
            <person name="Hittinger C.T."/>
            <person name="Goker M."/>
            <person name="Salamov A."/>
            <person name="Wisecaver J."/>
            <person name="Long T.M."/>
            <person name="Aerts A.L."/>
            <person name="Barry K."/>
            <person name="Choi C."/>
            <person name="Clum A."/>
            <person name="Coughlan A.Y."/>
            <person name="Deshpande S."/>
            <person name="Douglass A.P."/>
            <person name="Hanson S.J."/>
            <person name="Klenk H.-P."/>
            <person name="Labutti K."/>
            <person name="Lapidus A."/>
            <person name="Lindquist E."/>
            <person name="Lipzen A."/>
            <person name="Meier-Kolthoff J.P."/>
            <person name="Ohm R.A."/>
            <person name="Otillar R.P."/>
            <person name="Pangilinan J."/>
            <person name="Peng Y."/>
            <person name="Rokas A."/>
            <person name="Rosa C.A."/>
            <person name="Scheuner C."/>
            <person name="Sibirny A.A."/>
            <person name="Slot J.C."/>
            <person name="Stielow J.B."/>
            <person name="Sun H."/>
            <person name="Kurtzman C.P."/>
            <person name="Blackwell M."/>
            <person name="Grigoriev I.V."/>
            <person name="Jeffries T.W."/>
        </authorList>
    </citation>
    <scope>NUCLEOTIDE SEQUENCE [LARGE SCALE GENOMIC DNA]</scope>
    <source>
        <strain evidence="2">NRRL Y-17324</strain>
    </source>
</reference>
<dbReference type="AlphaFoldDB" id="A0A1E4SG63"/>
<protein>
    <recommendedName>
        <fullName evidence="3">Phospholipid/glycerol acyltransferase domain-containing protein</fullName>
    </recommendedName>
</protein>
<accession>A0A1E4SG63</accession>
<gene>
    <name evidence="1" type="ORF">CANTADRAFT_22493</name>
</gene>
<dbReference type="GO" id="GO:0016746">
    <property type="term" value="F:acyltransferase activity"/>
    <property type="evidence" value="ECO:0007669"/>
    <property type="project" value="TreeGrafter"/>
</dbReference>